<evidence type="ECO:0000313" key="2">
    <source>
        <dbReference type="Proteomes" id="UP000327013"/>
    </source>
</evidence>
<sequence>MQVQCLVKIRDGYMLKPKKTGDGDALTMIRDGFLEKPKKTEVGLAPAMVIGDSGAVARGFGRNPLCKLLTPVINTSTKLTSTLLKPGLERLEGRMESEGEKQQTLSVCLELLAINRTLTNLRKEVDAGVGRIELVFGYLESNGLILGPSDC</sequence>
<keyword evidence="2" id="KW-1185">Reference proteome</keyword>
<gene>
    <name evidence="1" type="ORF">FH972_018119</name>
</gene>
<evidence type="ECO:0000313" key="1">
    <source>
        <dbReference type="EMBL" id="KAE8100194.1"/>
    </source>
</evidence>
<name>A0A5N6RL62_9ROSI</name>
<dbReference type="AlphaFoldDB" id="A0A5N6RL62"/>
<organism evidence="1 2">
    <name type="scientific">Carpinus fangiana</name>
    <dbReference type="NCBI Taxonomy" id="176857"/>
    <lineage>
        <taxon>Eukaryota</taxon>
        <taxon>Viridiplantae</taxon>
        <taxon>Streptophyta</taxon>
        <taxon>Embryophyta</taxon>
        <taxon>Tracheophyta</taxon>
        <taxon>Spermatophyta</taxon>
        <taxon>Magnoliopsida</taxon>
        <taxon>eudicotyledons</taxon>
        <taxon>Gunneridae</taxon>
        <taxon>Pentapetalae</taxon>
        <taxon>rosids</taxon>
        <taxon>fabids</taxon>
        <taxon>Fagales</taxon>
        <taxon>Betulaceae</taxon>
        <taxon>Carpinus</taxon>
    </lineage>
</organism>
<proteinExistence type="predicted"/>
<dbReference type="Proteomes" id="UP000327013">
    <property type="component" value="Chromosome 7"/>
</dbReference>
<dbReference type="EMBL" id="CM017327">
    <property type="protein sequence ID" value="KAE8100194.1"/>
    <property type="molecule type" value="Genomic_DNA"/>
</dbReference>
<protein>
    <submittedName>
        <fullName evidence="1">Uncharacterized protein</fullName>
    </submittedName>
</protein>
<accession>A0A5N6RL62</accession>
<reference evidence="1 2" key="1">
    <citation type="submission" date="2019-06" db="EMBL/GenBank/DDBJ databases">
        <title>A chromosomal-level reference genome of Carpinus fangiana (Coryloideae, Betulaceae).</title>
        <authorList>
            <person name="Yang X."/>
            <person name="Wang Z."/>
            <person name="Zhang L."/>
            <person name="Hao G."/>
            <person name="Liu J."/>
            <person name="Yang Y."/>
        </authorList>
    </citation>
    <scope>NUCLEOTIDE SEQUENCE [LARGE SCALE GENOMIC DNA]</scope>
    <source>
        <strain evidence="1">Cfa_2016G</strain>
        <tissue evidence="1">Leaf</tissue>
    </source>
</reference>